<dbReference type="EMBL" id="SUPK01000004">
    <property type="protein sequence ID" value="TJY42210.1"/>
    <property type="molecule type" value="Genomic_DNA"/>
</dbReference>
<feature type="chain" id="PRO_5020493686" evidence="1">
    <location>
        <begin position="26"/>
        <end position="306"/>
    </location>
</feature>
<organism evidence="2 3">
    <name type="scientific">Cohnella pontilimi</name>
    <dbReference type="NCBI Taxonomy" id="2564100"/>
    <lineage>
        <taxon>Bacteria</taxon>
        <taxon>Bacillati</taxon>
        <taxon>Bacillota</taxon>
        <taxon>Bacilli</taxon>
        <taxon>Bacillales</taxon>
        <taxon>Paenibacillaceae</taxon>
        <taxon>Cohnella</taxon>
    </lineage>
</organism>
<dbReference type="OrthoDB" id="2820357at2"/>
<proteinExistence type="predicted"/>
<accession>A0A4U0FBW2</accession>
<name>A0A4U0FBW2_9BACL</name>
<evidence type="ECO:0000313" key="2">
    <source>
        <dbReference type="EMBL" id="TJY42210.1"/>
    </source>
</evidence>
<reference evidence="2 3" key="1">
    <citation type="submission" date="2019-04" db="EMBL/GenBank/DDBJ databases">
        <title>Cohnella sp. nov., isolated from soil.</title>
        <authorList>
            <person name="Kim W."/>
        </authorList>
    </citation>
    <scope>NUCLEOTIDE SEQUENCE [LARGE SCALE GENOMIC DNA]</scope>
    <source>
        <strain evidence="2 3">CAU 1483</strain>
    </source>
</reference>
<evidence type="ECO:0000256" key="1">
    <source>
        <dbReference type="SAM" id="SignalP"/>
    </source>
</evidence>
<keyword evidence="3" id="KW-1185">Reference proteome</keyword>
<sequence>MKKKVLMLGAGLAIGSALVVTSAFADIGGAKGYEAYKSALKNTAAATSSTQNVALTIRDNGSELLNVKTTVKENETIGSVSGQAAIQAGSTSQTFDFYDLKDKQVFKAGNSDTYYVTTESERRHWKEKADEHKNDPALSKEMENVVDALVGNLKNYVNVSNAEGGSQTIDAKLTGSQIPAAANVIGSILVKEALSGKHAQDELDQQEQFGHNMLGVNVKQITGTLPKLTQNVNIDEVALHATIDSNNYITGQQIDFTISGKDASGQAHKVVITADIATSNLNATTPDSIDLAGKKVTTIQEREFKH</sequence>
<keyword evidence="1" id="KW-0732">Signal</keyword>
<dbReference type="Proteomes" id="UP000309673">
    <property type="component" value="Unassembled WGS sequence"/>
</dbReference>
<gene>
    <name evidence="2" type="ORF">E5161_09375</name>
</gene>
<dbReference type="AlphaFoldDB" id="A0A4U0FBW2"/>
<dbReference type="RefSeq" id="WP_136777465.1">
    <property type="nucleotide sequence ID" value="NZ_SUPK01000004.1"/>
</dbReference>
<comment type="caution">
    <text evidence="2">The sequence shown here is derived from an EMBL/GenBank/DDBJ whole genome shotgun (WGS) entry which is preliminary data.</text>
</comment>
<protein>
    <submittedName>
        <fullName evidence="2">Uncharacterized protein</fullName>
    </submittedName>
</protein>
<evidence type="ECO:0000313" key="3">
    <source>
        <dbReference type="Proteomes" id="UP000309673"/>
    </source>
</evidence>
<feature type="signal peptide" evidence="1">
    <location>
        <begin position="1"/>
        <end position="25"/>
    </location>
</feature>